<dbReference type="AlphaFoldDB" id="X6NN29"/>
<name>X6NN29_RETFI</name>
<evidence type="ECO:0000256" key="1">
    <source>
        <dbReference type="SAM" id="MobiDB-lite"/>
    </source>
</evidence>
<feature type="compositionally biased region" description="Basic residues" evidence="1">
    <location>
        <begin position="19"/>
        <end position="29"/>
    </location>
</feature>
<accession>X6NN29</accession>
<evidence type="ECO:0000313" key="2">
    <source>
        <dbReference type="EMBL" id="ETO27119.1"/>
    </source>
</evidence>
<organism evidence="2 3">
    <name type="scientific">Reticulomyxa filosa</name>
    <dbReference type="NCBI Taxonomy" id="46433"/>
    <lineage>
        <taxon>Eukaryota</taxon>
        <taxon>Sar</taxon>
        <taxon>Rhizaria</taxon>
        <taxon>Retaria</taxon>
        <taxon>Foraminifera</taxon>
        <taxon>Monothalamids</taxon>
        <taxon>Reticulomyxidae</taxon>
        <taxon>Reticulomyxa</taxon>
    </lineage>
</organism>
<sequence>MSLRLKEMEAEMAQSISKNAKKKRMKKKNAKDAAEKLPVSDNNNTLGNCSLTEQQLAKELHNKFNGKMVYCNDVYYPVSQFDHNSKRHEINRYQNNLRYFQQIYKNAFPLQTNQNDTTEKTSQDVLPKFRKTFFVYLATKVSDAF</sequence>
<proteinExistence type="predicted"/>
<evidence type="ECO:0000313" key="3">
    <source>
        <dbReference type="Proteomes" id="UP000023152"/>
    </source>
</evidence>
<dbReference type="Proteomes" id="UP000023152">
    <property type="component" value="Unassembled WGS sequence"/>
</dbReference>
<gene>
    <name evidence="2" type="ORF">RFI_10015</name>
</gene>
<keyword evidence="3" id="KW-1185">Reference proteome</keyword>
<reference evidence="2 3" key="1">
    <citation type="journal article" date="2013" name="Curr. Biol.">
        <title>The Genome of the Foraminiferan Reticulomyxa filosa.</title>
        <authorList>
            <person name="Glockner G."/>
            <person name="Hulsmann N."/>
            <person name="Schleicher M."/>
            <person name="Noegel A.A."/>
            <person name="Eichinger L."/>
            <person name="Gallinger C."/>
            <person name="Pawlowski J."/>
            <person name="Sierra R."/>
            <person name="Euteneuer U."/>
            <person name="Pillet L."/>
            <person name="Moustafa A."/>
            <person name="Platzer M."/>
            <person name="Groth M."/>
            <person name="Szafranski K."/>
            <person name="Schliwa M."/>
        </authorList>
    </citation>
    <scope>NUCLEOTIDE SEQUENCE [LARGE SCALE GENOMIC DNA]</scope>
</reference>
<dbReference type="EMBL" id="ASPP01007452">
    <property type="protein sequence ID" value="ETO27119.1"/>
    <property type="molecule type" value="Genomic_DNA"/>
</dbReference>
<comment type="caution">
    <text evidence="2">The sequence shown here is derived from an EMBL/GenBank/DDBJ whole genome shotgun (WGS) entry which is preliminary data.</text>
</comment>
<feature type="region of interest" description="Disordered" evidence="1">
    <location>
        <begin position="1"/>
        <end position="45"/>
    </location>
</feature>
<protein>
    <submittedName>
        <fullName evidence="2">Uncharacterized protein</fullName>
    </submittedName>
</protein>